<evidence type="ECO:0000313" key="1">
    <source>
        <dbReference type="EMBL" id="MCI43602.1"/>
    </source>
</evidence>
<evidence type="ECO:0000313" key="2">
    <source>
        <dbReference type="Proteomes" id="UP000265520"/>
    </source>
</evidence>
<comment type="caution">
    <text evidence="1">The sequence shown here is derived from an EMBL/GenBank/DDBJ whole genome shotgun (WGS) entry which is preliminary data.</text>
</comment>
<dbReference type="EMBL" id="LXQA010319780">
    <property type="protein sequence ID" value="MCI43602.1"/>
    <property type="molecule type" value="Genomic_DNA"/>
</dbReference>
<accession>A0A392S596</accession>
<proteinExistence type="predicted"/>
<sequence>MLPPRRMSRRCPIISSWGKARWSLIFPPTGNSARTWLIPWCQRSFLVAV</sequence>
<keyword evidence="2" id="KW-1185">Reference proteome</keyword>
<dbReference type="Proteomes" id="UP000265520">
    <property type="component" value="Unassembled WGS sequence"/>
</dbReference>
<name>A0A392S596_9FABA</name>
<organism evidence="1 2">
    <name type="scientific">Trifolium medium</name>
    <dbReference type="NCBI Taxonomy" id="97028"/>
    <lineage>
        <taxon>Eukaryota</taxon>
        <taxon>Viridiplantae</taxon>
        <taxon>Streptophyta</taxon>
        <taxon>Embryophyta</taxon>
        <taxon>Tracheophyta</taxon>
        <taxon>Spermatophyta</taxon>
        <taxon>Magnoliopsida</taxon>
        <taxon>eudicotyledons</taxon>
        <taxon>Gunneridae</taxon>
        <taxon>Pentapetalae</taxon>
        <taxon>rosids</taxon>
        <taxon>fabids</taxon>
        <taxon>Fabales</taxon>
        <taxon>Fabaceae</taxon>
        <taxon>Papilionoideae</taxon>
        <taxon>50 kb inversion clade</taxon>
        <taxon>NPAAA clade</taxon>
        <taxon>Hologalegina</taxon>
        <taxon>IRL clade</taxon>
        <taxon>Trifolieae</taxon>
        <taxon>Trifolium</taxon>
    </lineage>
</organism>
<dbReference type="AlphaFoldDB" id="A0A392S596"/>
<reference evidence="1 2" key="1">
    <citation type="journal article" date="2018" name="Front. Plant Sci.">
        <title>Red Clover (Trifolium pratense) and Zigzag Clover (T. medium) - A Picture of Genomic Similarities and Differences.</title>
        <authorList>
            <person name="Dluhosova J."/>
            <person name="Istvanek J."/>
            <person name="Nedelnik J."/>
            <person name="Repkova J."/>
        </authorList>
    </citation>
    <scope>NUCLEOTIDE SEQUENCE [LARGE SCALE GENOMIC DNA]</scope>
    <source>
        <strain evidence="2">cv. 10/8</strain>
        <tissue evidence="1">Leaf</tissue>
    </source>
</reference>
<protein>
    <submittedName>
        <fullName evidence="1">Uncharacterized protein</fullName>
    </submittedName>
</protein>